<comment type="similarity">
    <text evidence="7">Belongs to the binding-protein-dependent transport system permease family.</text>
</comment>
<dbReference type="InterPro" id="IPR000515">
    <property type="entry name" value="MetI-like"/>
</dbReference>
<evidence type="ECO:0000313" key="11">
    <source>
        <dbReference type="Proteomes" id="UP000029518"/>
    </source>
</evidence>
<keyword evidence="11" id="KW-1185">Reference proteome</keyword>
<feature type="domain" description="ABC transmembrane type-1" evidence="9">
    <location>
        <begin position="82"/>
        <end position="262"/>
    </location>
</feature>
<evidence type="ECO:0000256" key="1">
    <source>
        <dbReference type="ARBA" id="ARBA00004651"/>
    </source>
</evidence>
<accession>A0A089LLQ1</accession>
<dbReference type="Pfam" id="PF00528">
    <property type="entry name" value="BPD_transp_1"/>
    <property type="match status" value="1"/>
</dbReference>
<feature type="transmembrane region" description="Helical" evidence="7">
    <location>
        <begin position="188"/>
        <end position="217"/>
    </location>
</feature>
<proteinExistence type="inferred from homology"/>
<dbReference type="RefSeq" id="WP_042219931.1">
    <property type="nucleotide sequence ID" value="NZ_CP009285.1"/>
</dbReference>
<dbReference type="PANTHER" id="PTHR30151">
    <property type="entry name" value="ALKANE SULFONATE ABC TRANSPORTER-RELATED, MEMBRANE SUBUNIT"/>
    <property type="match status" value="1"/>
</dbReference>
<keyword evidence="3" id="KW-1003">Cell membrane</keyword>
<keyword evidence="5 7" id="KW-1133">Transmembrane helix</keyword>
<feature type="compositionally biased region" description="Low complexity" evidence="8">
    <location>
        <begin position="11"/>
        <end position="24"/>
    </location>
</feature>
<dbReference type="Gene3D" id="1.10.3720.10">
    <property type="entry name" value="MetI-like"/>
    <property type="match status" value="1"/>
</dbReference>
<evidence type="ECO:0000256" key="3">
    <source>
        <dbReference type="ARBA" id="ARBA00022475"/>
    </source>
</evidence>
<keyword evidence="4 7" id="KW-0812">Transmembrane</keyword>
<evidence type="ECO:0000256" key="8">
    <source>
        <dbReference type="SAM" id="MobiDB-lite"/>
    </source>
</evidence>
<protein>
    <submittedName>
        <fullName evidence="10">ABC transporter permease</fullName>
    </submittedName>
</protein>
<dbReference type="PROSITE" id="PS50928">
    <property type="entry name" value="ABC_TM1"/>
    <property type="match status" value="1"/>
</dbReference>
<reference evidence="10" key="1">
    <citation type="submission" date="2014-08" db="EMBL/GenBank/DDBJ databases">
        <title>Comparative genomics of the Paenibacillus odorifer group.</title>
        <authorList>
            <person name="den Bakker H.C."/>
            <person name="Tsai Y.-C.Y.-C."/>
            <person name="Martin N."/>
            <person name="Korlach J."/>
            <person name="Wiedmann M."/>
        </authorList>
    </citation>
    <scope>NUCLEOTIDE SEQUENCE [LARGE SCALE GENOMIC DNA]</scope>
    <source>
        <strain evidence="10">DSM 13188</strain>
    </source>
</reference>
<dbReference type="FunFam" id="1.10.3720.10:FF:000003">
    <property type="entry name" value="Aliphatic sulfonate ABC transporter permease"/>
    <property type="match status" value="1"/>
</dbReference>
<dbReference type="KEGG" id="pbd:PBOR_26495"/>
<dbReference type="OrthoDB" id="9804353at2"/>
<feature type="transmembrane region" description="Helical" evidence="7">
    <location>
        <begin position="126"/>
        <end position="142"/>
    </location>
</feature>
<evidence type="ECO:0000313" key="10">
    <source>
        <dbReference type="EMBL" id="AIQ60103.1"/>
    </source>
</evidence>
<dbReference type="SUPFAM" id="SSF161098">
    <property type="entry name" value="MetI-like"/>
    <property type="match status" value="1"/>
</dbReference>
<dbReference type="InterPro" id="IPR035906">
    <property type="entry name" value="MetI-like_sf"/>
</dbReference>
<sequence>MQSVQLEERAAPPAAASKSRSSNRPIRRKTTLKGLILPVLTLIVWEIFGTAGQINPTVLPTPHVIALEFYNLARSGELLFHLKISLWRSLLGFLLGGSVGLALGLWSGFSRLAEKQLDPSIQMLRTVPHLAITPLFILWFGFGEWSKILLIALGAFFPVYVNTFLGIRSVDEKLFEVAKVLQYNRRSLITKLIVPASLPNILLGIRLSLGAAWLGLVVAEMMGSSEGVGFLIMDARYFSITSLVFVGILIFAIVGKLTDSLVKLLEKRLLRWRDSYLGENL</sequence>
<dbReference type="Proteomes" id="UP000029518">
    <property type="component" value="Chromosome"/>
</dbReference>
<feature type="transmembrane region" description="Helical" evidence="7">
    <location>
        <begin position="148"/>
        <end position="167"/>
    </location>
</feature>
<dbReference type="EMBL" id="CP009285">
    <property type="protein sequence ID" value="AIQ60103.1"/>
    <property type="molecule type" value="Genomic_DNA"/>
</dbReference>
<evidence type="ECO:0000256" key="6">
    <source>
        <dbReference type="ARBA" id="ARBA00023136"/>
    </source>
</evidence>
<gene>
    <name evidence="10" type="ORF">PBOR_26495</name>
</gene>
<name>A0A089LLQ1_PAEBO</name>
<dbReference type="GO" id="GO:0005886">
    <property type="term" value="C:plasma membrane"/>
    <property type="evidence" value="ECO:0007669"/>
    <property type="project" value="UniProtKB-SubCell"/>
</dbReference>
<dbReference type="HOGENOM" id="CLU_046113_1_2_9"/>
<keyword evidence="6 7" id="KW-0472">Membrane</keyword>
<evidence type="ECO:0000256" key="4">
    <source>
        <dbReference type="ARBA" id="ARBA00022692"/>
    </source>
</evidence>
<dbReference type="GO" id="GO:0042918">
    <property type="term" value="P:alkanesulfonate transmembrane transport"/>
    <property type="evidence" value="ECO:0007669"/>
    <property type="project" value="UniProtKB-ARBA"/>
</dbReference>
<dbReference type="PANTHER" id="PTHR30151:SF38">
    <property type="entry name" value="ALIPHATIC SULFONATES TRANSPORT PERMEASE PROTEIN SSUC-RELATED"/>
    <property type="match status" value="1"/>
</dbReference>
<comment type="subcellular location">
    <subcellularLocation>
        <location evidence="1 7">Cell membrane</location>
        <topology evidence="1 7">Multi-pass membrane protein</topology>
    </subcellularLocation>
</comment>
<feature type="transmembrane region" description="Helical" evidence="7">
    <location>
        <begin position="86"/>
        <end position="106"/>
    </location>
</feature>
<feature type="compositionally biased region" description="Basic and acidic residues" evidence="8">
    <location>
        <begin position="1"/>
        <end position="10"/>
    </location>
</feature>
<evidence type="ECO:0000256" key="5">
    <source>
        <dbReference type="ARBA" id="ARBA00022989"/>
    </source>
</evidence>
<feature type="region of interest" description="Disordered" evidence="8">
    <location>
        <begin position="1"/>
        <end position="25"/>
    </location>
</feature>
<evidence type="ECO:0000259" key="9">
    <source>
        <dbReference type="PROSITE" id="PS50928"/>
    </source>
</evidence>
<organism evidence="10 11">
    <name type="scientific">Paenibacillus borealis</name>
    <dbReference type="NCBI Taxonomy" id="160799"/>
    <lineage>
        <taxon>Bacteria</taxon>
        <taxon>Bacillati</taxon>
        <taxon>Bacillota</taxon>
        <taxon>Bacilli</taxon>
        <taxon>Bacillales</taxon>
        <taxon>Paenibacillaceae</taxon>
        <taxon>Paenibacillus</taxon>
    </lineage>
</organism>
<keyword evidence="2 7" id="KW-0813">Transport</keyword>
<feature type="transmembrane region" description="Helical" evidence="7">
    <location>
        <begin position="34"/>
        <end position="54"/>
    </location>
</feature>
<feature type="transmembrane region" description="Helical" evidence="7">
    <location>
        <begin position="237"/>
        <end position="258"/>
    </location>
</feature>
<dbReference type="AlphaFoldDB" id="A0A089LLQ1"/>
<evidence type="ECO:0000256" key="2">
    <source>
        <dbReference type="ARBA" id="ARBA00022448"/>
    </source>
</evidence>
<dbReference type="CDD" id="cd06261">
    <property type="entry name" value="TM_PBP2"/>
    <property type="match status" value="1"/>
</dbReference>
<evidence type="ECO:0000256" key="7">
    <source>
        <dbReference type="RuleBase" id="RU363032"/>
    </source>
</evidence>